<accession>A0A7J6MWK5</accession>
<proteinExistence type="predicted"/>
<reference evidence="3 4" key="1">
    <citation type="submission" date="2020-04" db="EMBL/GenBank/DDBJ databases">
        <title>Perkinsus chesapeaki whole genome sequence.</title>
        <authorList>
            <person name="Bogema D.R."/>
        </authorList>
    </citation>
    <scope>NUCLEOTIDE SEQUENCE [LARGE SCALE GENOMIC DNA]</scope>
    <source>
        <strain evidence="3">ATCC PRA-425</strain>
    </source>
</reference>
<name>A0A7J6MWK5_PERCH</name>
<protein>
    <submittedName>
        <fullName evidence="3">Uncharacterized protein</fullName>
    </submittedName>
</protein>
<dbReference type="AlphaFoldDB" id="A0A7J6MWK5"/>
<feature type="chain" id="PRO_5029576773" evidence="2">
    <location>
        <begin position="18"/>
        <end position="710"/>
    </location>
</feature>
<gene>
    <name evidence="3" type="ORF">FOL47_007552</name>
</gene>
<organism evidence="3 4">
    <name type="scientific">Perkinsus chesapeaki</name>
    <name type="common">Clam parasite</name>
    <name type="synonym">Perkinsus andrewsi</name>
    <dbReference type="NCBI Taxonomy" id="330153"/>
    <lineage>
        <taxon>Eukaryota</taxon>
        <taxon>Sar</taxon>
        <taxon>Alveolata</taxon>
        <taxon>Perkinsozoa</taxon>
        <taxon>Perkinsea</taxon>
        <taxon>Perkinsida</taxon>
        <taxon>Perkinsidae</taxon>
        <taxon>Perkinsus</taxon>
    </lineage>
</organism>
<evidence type="ECO:0000313" key="4">
    <source>
        <dbReference type="Proteomes" id="UP000591131"/>
    </source>
</evidence>
<feature type="region of interest" description="Disordered" evidence="1">
    <location>
        <begin position="525"/>
        <end position="547"/>
    </location>
</feature>
<keyword evidence="4" id="KW-1185">Reference proteome</keyword>
<feature type="region of interest" description="Disordered" evidence="1">
    <location>
        <begin position="376"/>
        <end position="395"/>
    </location>
</feature>
<evidence type="ECO:0000256" key="2">
    <source>
        <dbReference type="SAM" id="SignalP"/>
    </source>
</evidence>
<keyword evidence="2" id="KW-0732">Signal</keyword>
<feature type="region of interest" description="Disordered" evidence="1">
    <location>
        <begin position="345"/>
        <end position="371"/>
    </location>
</feature>
<sequence length="710" mass="79410">MFSRLLILAAILNIVFCGRHEHNPERSLKGQICFEKSVERTNFKGVFNAASSPSEEPRCHDMLLHHDRRIEILDDPGTAEHFPKNVGLSLTAKDLELADSNTLDVKVRIKKKGRKANPCCAPSTIPAKIRFKDNIVKAIKSDHQSLYAKLFGELVQDEKEEQLSHSSRRGGASLTDDADDISDAMQNLFGKDKKKNAAESHKDEKTQKRSAEGEICFEPSLEERSFKGVFKYTASVPKKSLRCHAMLLHHDRRIEILDDPGTAEHFPKNVGLSLTAKDLELADSNTLDVKVRIKKKGRKANPCCAPSTIPAKIRFKDNIVKAIKSDHQSLYAKLFGELVQDEKEEQLSHSSRRGGASLTDNADDISDDMRNLFGKDKKKDAAESHKDEKAQKRSAEGEICFEPSLEERSFKGVFKYTASVPKKSLRCHAMLLHHDRRIGILDDRGTVGNFPKNVGLSLTTKELELADSNTLDVKVRIKKKGRKANPCCAPNTIPAKIRFKDNIVKAIKSDDQSLYAKLFGELVEDEKEKHQSNKRRGPSPTDDVDDNAMRNLFEEKGAKTAAPSRTAKGAGNDLSETFDKGEICVNHDKQLTKKMKKELGISDFGQEHECSPFVLSRAPQGLLLKTGLFSVTAYQPQNVKFSGELLEVVDNIEMGSNARRTQGHYLVLNMHIKGRSGKTVRVMGWFNVENDGDRKKLKGILSDNIDNSLY</sequence>
<feature type="region of interest" description="Disordered" evidence="1">
    <location>
        <begin position="190"/>
        <end position="211"/>
    </location>
</feature>
<dbReference type="Proteomes" id="UP000591131">
    <property type="component" value="Unassembled WGS sequence"/>
</dbReference>
<feature type="compositionally biased region" description="Basic and acidic residues" evidence="1">
    <location>
        <begin position="195"/>
        <end position="211"/>
    </location>
</feature>
<evidence type="ECO:0000313" key="3">
    <source>
        <dbReference type="EMBL" id="KAF4675600.1"/>
    </source>
</evidence>
<feature type="signal peptide" evidence="2">
    <location>
        <begin position="1"/>
        <end position="17"/>
    </location>
</feature>
<comment type="caution">
    <text evidence="3">The sequence shown here is derived from an EMBL/GenBank/DDBJ whole genome shotgun (WGS) entry which is preliminary data.</text>
</comment>
<evidence type="ECO:0000256" key="1">
    <source>
        <dbReference type="SAM" id="MobiDB-lite"/>
    </source>
</evidence>
<dbReference type="EMBL" id="JAAPAO010000045">
    <property type="protein sequence ID" value="KAF4675600.1"/>
    <property type="molecule type" value="Genomic_DNA"/>
</dbReference>